<keyword evidence="3" id="KW-1185">Reference proteome</keyword>
<sequence length="248" mass="27904">MSHGHCSVELEEKVLGPLQTIFDQANVEKLVQPVGSSDMKCTVNVFEDNEKEVEKSVKRLIMGMKKFGSKAENVRYLEEATQAFYGLYNFFFEATRFVGIVTHPQDYADKCKAWISDPSLERLRRPPHSGAEQEKCFVDFWQRCAVNQCRKRKERAPATPPATDYRSGTLLRAQRDIHAELESLRAEVAKLRADANNRGGSGSVLPSPPPTKRARIVKDVVSDGEYDSSSSSTVSLPKPKVPTNWRAR</sequence>
<comment type="caution">
    <text evidence="2">The sequence shown here is derived from an EMBL/GenBank/DDBJ whole genome shotgun (WGS) entry which is preliminary data.</text>
</comment>
<evidence type="ECO:0000313" key="2">
    <source>
        <dbReference type="EMBL" id="KAF4677890.1"/>
    </source>
</evidence>
<evidence type="ECO:0000256" key="1">
    <source>
        <dbReference type="SAM" id="MobiDB-lite"/>
    </source>
</evidence>
<proteinExistence type="predicted"/>
<dbReference type="AlphaFoldDB" id="A0A7J6N352"/>
<dbReference type="Proteomes" id="UP000591131">
    <property type="component" value="Unassembled WGS sequence"/>
</dbReference>
<name>A0A7J6N352_PERCH</name>
<gene>
    <name evidence="2" type="ORF">FOL47_008955</name>
</gene>
<evidence type="ECO:0000313" key="3">
    <source>
        <dbReference type="Proteomes" id="UP000591131"/>
    </source>
</evidence>
<accession>A0A7J6N352</accession>
<organism evidence="2 3">
    <name type="scientific">Perkinsus chesapeaki</name>
    <name type="common">Clam parasite</name>
    <name type="synonym">Perkinsus andrewsi</name>
    <dbReference type="NCBI Taxonomy" id="330153"/>
    <lineage>
        <taxon>Eukaryota</taxon>
        <taxon>Sar</taxon>
        <taxon>Alveolata</taxon>
        <taxon>Perkinsozoa</taxon>
        <taxon>Perkinsea</taxon>
        <taxon>Perkinsida</taxon>
        <taxon>Perkinsidae</taxon>
        <taxon>Perkinsus</taxon>
    </lineage>
</organism>
<dbReference type="EMBL" id="JAAPAO010000006">
    <property type="protein sequence ID" value="KAF4677890.1"/>
    <property type="molecule type" value="Genomic_DNA"/>
</dbReference>
<dbReference type="OrthoDB" id="10571943at2759"/>
<feature type="region of interest" description="Disordered" evidence="1">
    <location>
        <begin position="193"/>
        <end position="248"/>
    </location>
</feature>
<reference evidence="2 3" key="1">
    <citation type="submission" date="2020-04" db="EMBL/GenBank/DDBJ databases">
        <title>Perkinsus chesapeaki whole genome sequence.</title>
        <authorList>
            <person name="Bogema D.R."/>
        </authorList>
    </citation>
    <scope>NUCLEOTIDE SEQUENCE [LARGE SCALE GENOMIC DNA]</scope>
    <source>
        <strain evidence="2">ATCC PRA-425</strain>
    </source>
</reference>
<protein>
    <submittedName>
        <fullName evidence="2">Uncharacterized protein</fullName>
    </submittedName>
</protein>